<dbReference type="Pfam" id="PF11003">
    <property type="entry name" value="DUF2842"/>
    <property type="match status" value="1"/>
</dbReference>
<keyword evidence="1" id="KW-0472">Membrane</keyword>
<keyword evidence="1" id="KW-1133">Transmembrane helix</keyword>
<keyword evidence="1" id="KW-0812">Transmembrane</keyword>
<dbReference type="Proteomes" id="UP001595190">
    <property type="component" value="Unassembled WGS sequence"/>
</dbReference>
<feature type="transmembrane region" description="Helical" evidence="1">
    <location>
        <begin position="53"/>
        <end position="73"/>
    </location>
</feature>
<reference evidence="3 5" key="2">
    <citation type="submission" date="2024-09" db="EMBL/GenBank/DDBJ databases">
        <title>Description of Labrys sedimenti sp. nov., isolated from a diclofenac-degrading enrichment culture, and genome-based reclassification of Labrys portucalensis as a later heterotypic synonym of Labrys neptuniae.</title>
        <authorList>
            <person name="Tancsics A."/>
            <person name="Csepanyi A."/>
        </authorList>
    </citation>
    <scope>NUCLEOTIDE SEQUENCE [LARGE SCALE GENOMIC DNA]</scope>
    <source>
        <strain evidence="3 5">LMG 23412</strain>
    </source>
</reference>
<dbReference type="RefSeq" id="WP_311938231.1">
    <property type="nucleotide sequence ID" value="NZ_JAVSCS010000018.1"/>
</dbReference>
<evidence type="ECO:0000313" key="4">
    <source>
        <dbReference type="Proteomes" id="UP001555786"/>
    </source>
</evidence>
<dbReference type="EMBL" id="JBFNQD010000001">
    <property type="protein sequence ID" value="MEW9304124.1"/>
    <property type="molecule type" value="Genomic_DNA"/>
</dbReference>
<dbReference type="Proteomes" id="UP001555786">
    <property type="component" value="Unassembled WGS sequence"/>
</dbReference>
<comment type="caution">
    <text evidence="3">The sequence shown here is derived from an EMBL/GenBank/DDBJ whole genome shotgun (WGS) entry which is preliminary data.</text>
</comment>
<evidence type="ECO:0000313" key="3">
    <source>
        <dbReference type="EMBL" id="MFC2249150.1"/>
    </source>
</evidence>
<reference evidence="2 4" key="1">
    <citation type="submission" date="2024-07" db="EMBL/GenBank/DDBJ databases">
        <title>Description of Labrys sedimenti sp. nov., isolated from a diclofenac-degrading enrichment culture.</title>
        <authorList>
            <person name="Tancsics A."/>
            <person name="Csepanyi A."/>
        </authorList>
    </citation>
    <scope>NUCLEOTIDE SEQUENCE [LARGE SCALE GENOMIC DNA]</scope>
    <source>
        <strain evidence="2 4">LMG 23578</strain>
    </source>
</reference>
<keyword evidence="4" id="KW-1185">Reference proteome</keyword>
<organism evidence="3 5">
    <name type="scientific">Labrys neptuniae</name>
    <dbReference type="NCBI Taxonomy" id="376174"/>
    <lineage>
        <taxon>Bacteria</taxon>
        <taxon>Pseudomonadati</taxon>
        <taxon>Pseudomonadota</taxon>
        <taxon>Alphaproteobacteria</taxon>
        <taxon>Hyphomicrobiales</taxon>
        <taxon>Xanthobacteraceae</taxon>
        <taxon>Labrys</taxon>
    </lineage>
</organism>
<gene>
    <name evidence="2" type="ORF">ABXS05_01140</name>
    <name evidence="3" type="ORF">ACETRX_05960</name>
</gene>
<evidence type="ECO:0000313" key="5">
    <source>
        <dbReference type="Proteomes" id="UP001595190"/>
    </source>
</evidence>
<proteinExistence type="predicted"/>
<name>A0ABV6ZAC3_9HYPH</name>
<evidence type="ECO:0000313" key="2">
    <source>
        <dbReference type="EMBL" id="MEW9304124.1"/>
    </source>
</evidence>
<evidence type="ECO:0000256" key="1">
    <source>
        <dbReference type="SAM" id="Phobius"/>
    </source>
</evidence>
<feature type="transmembrane region" description="Helical" evidence="1">
    <location>
        <begin position="21"/>
        <end position="41"/>
    </location>
</feature>
<protein>
    <submittedName>
        <fullName evidence="3">DUF2842 domain-containing protein</fullName>
    </submittedName>
</protein>
<dbReference type="EMBL" id="JBHGPK010000001">
    <property type="protein sequence ID" value="MFC2249150.1"/>
    <property type="molecule type" value="Genomic_DNA"/>
</dbReference>
<dbReference type="InterPro" id="IPR021265">
    <property type="entry name" value="DUF2842"/>
</dbReference>
<sequence>MEFEIMAQDYKAPSLRKLVGSLAMLVLVVVYALLAMALAEGRITDAPAWLQPILYAILGLAWVFPAMLIIKWMEKPGNKPKG</sequence>
<accession>A0ABV6ZAC3</accession>